<feature type="chain" id="PRO_5018001582" evidence="1">
    <location>
        <begin position="23"/>
        <end position="161"/>
    </location>
</feature>
<reference evidence="2 3" key="1">
    <citation type="submission" date="2018-10" db="EMBL/GenBank/DDBJ databases">
        <title>Sinomicrobium pectinilyticum sp. nov., a pectinase-producing bacterium isolated from alkaline and saline soil, and emended description of the genus Sinomicrobium.</title>
        <authorList>
            <person name="Cheng B."/>
            <person name="Li C."/>
            <person name="Lai Q."/>
            <person name="Du M."/>
            <person name="Shao Z."/>
            <person name="Xu P."/>
            <person name="Yang C."/>
        </authorList>
    </citation>
    <scope>NUCLEOTIDE SEQUENCE [LARGE SCALE GENOMIC DNA]</scope>
    <source>
        <strain evidence="2 3">5DNS001</strain>
    </source>
</reference>
<protein>
    <submittedName>
        <fullName evidence="2">Uncharacterized protein</fullName>
    </submittedName>
</protein>
<proteinExistence type="predicted"/>
<evidence type="ECO:0000313" key="3">
    <source>
        <dbReference type="Proteomes" id="UP000267469"/>
    </source>
</evidence>
<organism evidence="2 3">
    <name type="scientific">Sinomicrobium pectinilyticum</name>
    <dbReference type="NCBI Taxonomy" id="1084421"/>
    <lineage>
        <taxon>Bacteria</taxon>
        <taxon>Pseudomonadati</taxon>
        <taxon>Bacteroidota</taxon>
        <taxon>Flavobacteriia</taxon>
        <taxon>Flavobacteriales</taxon>
        <taxon>Flavobacteriaceae</taxon>
        <taxon>Sinomicrobium</taxon>
    </lineage>
</organism>
<keyword evidence="3" id="KW-1185">Reference proteome</keyword>
<dbReference type="PROSITE" id="PS51257">
    <property type="entry name" value="PROKAR_LIPOPROTEIN"/>
    <property type="match status" value="1"/>
</dbReference>
<dbReference type="RefSeq" id="WP_123214884.1">
    <property type="nucleotide sequence ID" value="NZ_RJTM01000027.1"/>
</dbReference>
<name>A0A3N0ETU5_SINP1</name>
<sequence>MRSCLVLLISLLALLSCMEGNNEEVILNKKIKAELDEFIMLIKDNELKDESYVCLYFDKHNGKVGLGITLDPVYNCSYFIGTFYHKQEPVFIYFEKEDSLTTEDVKPAIQIIDSEKLKENCLKFGKNTSDYAGFAPPVWAYEIDGNEIKLVHESKLRRQPK</sequence>
<comment type="caution">
    <text evidence="2">The sequence shown here is derived from an EMBL/GenBank/DDBJ whole genome shotgun (WGS) entry which is preliminary data.</text>
</comment>
<dbReference type="Proteomes" id="UP000267469">
    <property type="component" value="Unassembled WGS sequence"/>
</dbReference>
<dbReference type="EMBL" id="RJTM01000027">
    <property type="protein sequence ID" value="RNL91345.1"/>
    <property type="molecule type" value="Genomic_DNA"/>
</dbReference>
<gene>
    <name evidence="2" type="ORF">ED312_04835</name>
</gene>
<feature type="signal peptide" evidence="1">
    <location>
        <begin position="1"/>
        <end position="22"/>
    </location>
</feature>
<evidence type="ECO:0000256" key="1">
    <source>
        <dbReference type="SAM" id="SignalP"/>
    </source>
</evidence>
<keyword evidence="1" id="KW-0732">Signal</keyword>
<evidence type="ECO:0000313" key="2">
    <source>
        <dbReference type="EMBL" id="RNL91345.1"/>
    </source>
</evidence>
<dbReference type="AlphaFoldDB" id="A0A3N0ETU5"/>
<accession>A0A3N0ETU5</accession>